<keyword evidence="8" id="KW-0175">Coiled coil</keyword>
<dbReference type="GeneID" id="106474175"/>
<dbReference type="Pfam" id="PF01028">
    <property type="entry name" value="Topoisom_I"/>
    <property type="match status" value="1"/>
</dbReference>
<dbReference type="InterPro" id="IPR051062">
    <property type="entry name" value="Topoisomerase_IB"/>
</dbReference>
<feature type="coiled-coil region" evidence="8">
    <location>
        <begin position="488"/>
        <end position="515"/>
    </location>
</feature>
<name>A0ABM1BX24_LIMPO</name>
<dbReference type="PRINTS" id="PR00416">
    <property type="entry name" value="EUTPISMRASEI"/>
</dbReference>
<dbReference type="InterPro" id="IPR013030">
    <property type="entry name" value="DNA_topo_DNA_db_N_dom2"/>
</dbReference>
<dbReference type="InterPro" id="IPR048045">
    <property type="entry name" value="Topoisomer_I_DNA-bd"/>
</dbReference>
<feature type="region of interest" description="Disordered" evidence="9">
    <location>
        <begin position="313"/>
        <end position="346"/>
    </location>
</feature>
<feature type="compositionally biased region" description="Basic and acidic residues" evidence="9">
    <location>
        <begin position="317"/>
        <end position="338"/>
    </location>
</feature>
<evidence type="ECO:0000256" key="8">
    <source>
        <dbReference type="SAM" id="Coils"/>
    </source>
</evidence>
<dbReference type="InterPro" id="IPR013034">
    <property type="entry name" value="DNA_topo_DNA_db_N_dom1"/>
</dbReference>
<dbReference type="PANTHER" id="PTHR10290">
    <property type="entry name" value="DNA TOPOISOMERASE I"/>
    <property type="match status" value="1"/>
</dbReference>
<dbReference type="CDD" id="cd03488">
    <property type="entry name" value="Topoisomer_IB_N_htopoI_like"/>
    <property type="match status" value="1"/>
</dbReference>
<proteinExistence type="inferred from homology"/>
<dbReference type="InterPro" id="IPR001631">
    <property type="entry name" value="TopoI"/>
</dbReference>
<comment type="function">
    <text evidence="7">Releases the supercoiling and torsional tension of DNA introduced during the DNA replication and transcription by transiently cleaving and rejoining one strand of the DNA duplex. Introduces a single-strand break via transesterification at the specific target site 5'-[CT]CCTTp site in duplex DNA. The scissile phosphodiester is attacked by the catalytic tyrosine of the enzyme, resulting in the formation of a DNA-(3'-phosphotyrosyl)-enzyme intermediate and the expulsion of a 5'-OH DNA strand. The free DNA strand then undergoes passage around the unbroken strand thus removing DNA supercoils. Finally, in the religation step, the DNA 5'-OH attacks the covalent intermediate to expel the active-site tyrosine and restore the DNA phosphodiester backbone.</text>
</comment>
<evidence type="ECO:0000256" key="2">
    <source>
        <dbReference type="ARBA" id="ARBA00006645"/>
    </source>
</evidence>
<comment type="caution">
    <text evidence="6">Lacks conserved residue(s) required for the propagation of feature annotation.</text>
</comment>
<evidence type="ECO:0000256" key="9">
    <source>
        <dbReference type="SAM" id="MobiDB-lite"/>
    </source>
</evidence>
<dbReference type="SMART" id="SM00435">
    <property type="entry name" value="TOPEUc"/>
    <property type="match status" value="1"/>
</dbReference>
<dbReference type="InterPro" id="IPR013499">
    <property type="entry name" value="TopoI_euk"/>
</dbReference>
<evidence type="ECO:0000256" key="1">
    <source>
        <dbReference type="ARBA" id="ARBA00000213"/>
    </source>
</evidence>
<feature type="region of interest" description="Disordered" evidence="9">
    <location>
        <begin position="1"/>
        <end position="224"/>
    </location>
</feature>
<evidence type="ECO:0000256" key="5">
    <source>
        <dbReference type="ARBA" id="ARBA00023235"/>
    </source>
</evidence>
<dbReference type="InterPro" id="IPR014711">
    <property type="entry name" value="TopoI_cat_a-hlx-sub_euk"/>
</dbReference>
<evidence type="ECO:0000256" key="4">
    <source>
        <dbReference type="ARBA" id="ARBA00023125"/>
    </source>
</evidence>
<dbReference type="EC" id="5.6.2.1" evidence="7"/>
<sequence>MKKPVTNGLQNDVSSHESHKTKSKISSSSKSSKTKDHISQKIGSSSKHHNHKSHASHSSNSKEDFSKDKSVKSSNTSKQKENSQEKLTVHKTNDGSLKLKDSGSKNDFSLKHRNSIKKDFKSKDSLKTDGSIRKEDVKLKEDKDNMKPRKEEDKVKEYKSKELSEMLKHTSLAEKLKTESNKIRNKENSEKEKIGIKENYEKNKLKKRSDQEKKDLLKEAEKRRIGSDKKEELKIKVVHNERKEYSSHSVKEEIPLKIKIKREPEGSLNDDNIPLVARTNVPEKAKEVRLKRERDELDDDELLATRTIKNKKVKVGNTEEKPKIKAGKTDKVQKEAENKKRKAENGEALLSKKVRKEDMKIKTETIEAKKKGKQKNDQEVWKWWEEEKHEGSIKWKTLQHNGPVLAPLYEPLPKSVKFYYDGTHMSLSPEAEEVAGFYAKMLEHDYTAKDVFNKNFFKDWRKVMTQEEREHITDLKKCNFKELAEYFKQKSEERKNMSKEEKAEIKKTNEEIQEKNGFCIIDGHKQKIGNFKIEPPGLFRGRGEHPKMGMLKRRVQPEDIIINIGKEGIVPKPPEGHKWKEVRHDNTVTWLACWVENILGASKYIMLNPSSKLKGEKDWQKYETARKLYKHVDRIRNEYREDWKSKEMRVRQRAVALYFIDKLALRAGNEKEEGESADTVGCCSLRVEHITLYDEKDGKDYVVEFDFLGKDSIRYFNSVPVEKRVYKNLKIFMENKQPGDDLFDRLNTAILNKYLNELMEGLTAKVFRTFNASRTLQEQLSLLME</sequence>
<dbReference type="Gene3D" id="1.10.10.41">
    <property type="entry name" value="Yeast DNA topoisomerase - domain 1"/>
    <property type="match status" value="1"/>
</dbReference>
<dbReference type="InterPro" id="IPR011010">
    <property type="entry name" value="DNA_brk_join_enz"/>
</dbReference>
<evidence type="ECO:0000313" key="11">
    <source>
        <dbReference type="Proteomes" id="UP000694941"/>
    </source>
</evidence>
<protein>
    <recommendedName>
        <fullName evidence="7">DNA topoisomerase I</fullName>
        <ecNumber evidence="7">5.6.2.1</ecNumber>
    </recommendedName>
    <alternativeName>
        <fullName evidence="7">DNA topoisomerase 1</fullName>
    </alternativeName>
</protein>
<comment type="similarity">
    <text evidence="2 7">Belongs to the type IB topoisomerase family.</text>
</comment>
<dbReference type="InterPro" id="IPR008336">
    <property type="entry name" value="TopoI_DNA-bd_euk"/>
</dbReference>
<keyword evidence="3 7" id="KW-0799">Topoisomerase</keyword>
<organism evidence="11 12">
    <name type="scientific">Limulus polyphemus</name>
    <name type="common">Atlantic horseshoe crab</name>
    <dbReference type="NCBI Taxonomy" id="6850"/>
    <lineage>
        <taxon>Eukaryota</taxon>
        <taxon>Metazoa</taxon>
        <taxon>Ecdysozoa</taxon>
        <taxon>Arthropoda</taxon>
        <taxon>Chelicerata</taxon>
        <taxon>Merostomata</taxon>
        <taxon>Xiphosura</taxon>
        <taxon>Limulidae</taxon>
        <taxon>Limulus</taxon>
    </lineage>
</organism>
<evidence type="ECO:0000259" key="10">
    <source>
        <dbReference type="SMART" id="SM00435"/>
    </source>
</evidence>
<dbReference type="Proteomes" id="UP000694941">
    <property type="component" value="Unplaced"/>
</dbReference>
<dbReference type="InterPro" id="IPR013500">
    <property type="entry name" value="TopoI_cat_euk"/>
</dbReference>
<feature type="domain" description="DNA topoisomerase I eukaryotic-type" evidence="10">
    <location>
        <begin position="538"/>
        <end position="785"/>
    </location>
</feature>
<feature type="compositionally biased region" description="Basic and acidic residues" evidence="9">
    <location>
        <begin position="60"/>
        <end position="71"/>
    </location>
</feature>
<keyword evidence="11" id="KW-1185">Reference proteome</keyword>
<dbReference type="SUPFAM" id="SSF56349">
    <property type="entry name" value="DNA breaking-rejoining enzymes"/>
    <property type="match status" value="1"/>
</dbReference>
<evidence type="ECO:0000313" key="12">
    <source>
        <dbReference type="RefSeq" id="XP_013790321.2"/>
    </source>
</evidence>
<dbReference type="PANTHER" id="PTHR10290:SF3">
    <property type="entry name" value="DNA TOPOISOMERASE 1"/>
    <property type="match status" value="1"/>
</dbReference>
<keyword evidence="4 6" id="KW-0238">DNA-binding</keyword>
<accession>A0ABM1BX24</accession>
<evidence type="ECO:0000256" key="6">
    <source>
        <dbReference type="PROSITE-ProRule" id="PRU01382"/>
    </source>
</evidence>
<dbReference type="Gene3D" id="3.90.15.10">
    <property type="entry name" value="Topoisomerase I, Chain A, domain 3"/>
    <property type="match status" value="1"/>
</dbReference>
<evidence type="ECO:0000256" key="3">
    <source>
        <dbReference type="ARBA" id="ARBA00023029"/>
    </source>
</evidence>
<reference evidence="12" key="1">
    <citation type="submission" date="2025-08" db="UniProtKB">
        <authorList>
            <consortium name="RefSeq"/>
        </authorList>
    </citation>
    <scope>IDENTIFICATION</scope>
    <source>
        <tissue evidence="12">Muscle</tissue>
    </source>
</reference>
<dbReference type="Pfam" id="PF02919">
    <property type="entry name" value="Topoisom_I_N"/>
    <property type="match status" value="1"/>
</dbReference>
<gene>
    <name evidence="12" type="primary">LOC106474175</name>
</gene>
<dbReference type="RefSeq" id="XP_013790321.2">
    <property type="nucleotide sequence ID" value="XM_013934867.2"/>
</dbReference>
<dbReference type="PROSITE" id="PS52038">
    <property type="entry name" value="TOPO_IB_2"/>
    <property type="match status" value="1"/>
</dbReference>
<comment type="catalytic activity">
    <reaction evidence="1 7">
        <text>ATP-independent breakage of single-stranded DNA, followed by passage and rejoining.</text>
        <dbReference type="EC" id="5.6.2.1"/>
    </reaction>
</comment>
<dbReference type="SUPFAM" id="SSF56741">
    <property type="entry name" value="Eukaryotic DNA topoisomerase I, N-terminal DNA-binding fragment"/>
    <property type="match status" value="1"/>
</dbReference>
<feature type="compositionally biased region" description="Basic and acidic residues" evidence="9">
    <location>
        <begin position="78"/>
        <end position="224"/>
    </location>
</feature>
<feature type="compositionally biased region" description="Basic residues" evidence="9">
    <location>
        <begin position="46"/>
        <end position="55"/>
    </location>
</feature>
<keyword evidence="5 7" id="KW-0413">Isomerase</keyword>
<feature type="non-terminal residue" evidence="12">
    <location>
        <position position="785"/>
    </location>
</feature>
<evidence type="ECO:0000256" key="7">
    <source>
        <dbReference type="RuleBase" id="RU365101"/>
    </source>
</evidence>
<dbReference type="InterPro" id="IPR036202">
    <property type="entry name" value="TopoI_DNA-bd_euk_N_sf"/>
</dbReference>
<dbReference type="CDD" id="cd00659">
    <property type="entry name" value="Topo_IB_C"/>
    <property type="match status" value="1"/>
</dbReference>
<dbReference type="Gene3D" id="2.170.11.10">
    <property type="entry name" value="DNA Topoisomerase I, domain 2"/>
    <property type="match status" value="1"/>
</dbReference>